<proteinExistence type="predicted"/>
<reference evidence="5" key="3">
    <citation type="submission" date="2015-03" db="EMBL/GenBank/DDBJ databases">
        <authorList>
            <consortium name="Pathogen Informatics"/>
        </authorList>
    </citation>
    <scope>NUCLEOTIDE SEQUENCE [LARGE SCALE GENOMIC DNA]</scope>
    <source>
        <strain evidence="5">A125KOH2</strain>
    </source>
</reference>
<evidence type="ECO:0000256" key="1">
    <source>
        <dbReference type="SAM" id="MobiDB-lite"/>
    </source>
</evidence>
<dbReference type="STRING" id="1288385.ERS137968_04621"/>
<name>A0A0T9RF81_9GAMM</name>
<evidence type="ECO:0000313" key="2">
    <source>
        <dbReference type="EMBL" id="CNI59910.1"/>
    </source>
</evidence>
<feature type="region of interest" description="Disordered" evidence="1">
    <location>
        <begin position="1"/>
        <end position="22"/>
    </location>
</feature>
<gene>
    <name evidence="2" type="ORF">ERS008529_04464</name>
    <name evidence="3" type="ORF">ERS137968_04621</name>
</gene>
<reference evidence="2" key="1">
    <citation type="submission" date="2015-03" db="EMBL/GenBank/DDBJ databases">
        <authorList>
            <person name="Murphy D."/>
        </authorList>
    </citation>
    <scope>NUCLEOTIDE SEQUENCE [LARGE SCALE GENOMIC DNA]</scope>
    <source>
        <strain evidence="2">A125KOH2</strain>
    </source>
</reference>
<organism evidence="2 5">
    <name type="scientific">Yersinia pekkanenii</name>
    <dbReference type="NCBI Taxonomy" id="1288385"/>
    <lineage>
        <taxon>Bacteria</taxon>
        <taxon>Pseudomonadati</taxon>
        <taxon>Pseudomonadota</taxon>
        <taxon>Gammaproteobacteria</taxon>
        <taxon>Enterobacterales</taxon>
        <taxon>Yersiniaceae</taxon>
        <taxon>Yersinia</taxon>
    </lineage>
</organism>
<sequence>MLGGADKSNGEFRSYNIGADTLDPYTGSSVEFYKIPDRVLEHIGFSQRQDSFNNENDTDA</sequence>
<dbReference type="RefSeq" id="WP_049615231.1">
    <property type="nucleotide sequence ID" value="NZ_CAWMMU010000053.1"/>
</dbReference>
<evidence type="ECO:0000313" key="3">
    <source>
        <dbReference type="EMBL" id="CRY69469.1"/>
    </source>
</evidence>
<dbReference type="AlphaFoldDB" id="A0A0T9RF81"/>
<dbReference type="EMBL" id="CQAZ01000074">
    <property type="protein sequence ID" value="CNI59910.1"/>
    <property type="molecule type" value="Genomic_DNA"/>
</dbReference>
<keyword evidence="4" id="KW-1185">Reference proteome</keyword>
<dbReference type="EMBL" id="CWJL01000053">
    <property type="protein sequence ID" value="CRY69469.1"/>
    <property type="molecule type" value="Genomic_DNA"/>
</dbReference>
<evidence type="ECO:0000313" key="5">
    <source>
        <dbReference type="Proteomes" id="UP000045840"/>
    </source>
</evidence>
<dbReference type="Proteomes" id="UP000045840">
    <property type="component" value="Unassembled WGS sequence"/>
</dbReference>
<dbReference type="OrthoDB" id="9816043at2"/>
<dbReference type="Proteomes" id="UP000044625">
    <property type="component" value="Unassembled WGS sequence"/>
</dbReference>
<reference evidence="3 4" key="2">
    <citation type="submission" date="2015-03" db="EMBL/GenBank/DDBJ databases">
        <authorList>
            <consortium name="Pathogen Informatics"/>
            <person name="Murphy D."/>
        </authorList>
    </citation>
    <scope>NUCLEOTIDE SEQUENCE [LARGE SCALE GENOMIC DNA]</scope>
    <source>
        <strain evidence="3">Type strain: CIP110230</strain>
        <strain evidence="4">type strain: CIP110230</strain>
    </source>
</reference>
<evidence type="ECO:0000313" key="4">
    <source>
        <dbReference type="Proteomes" id="UP000044625"/>
    </source>
</evidence>
<protein>
    <submittedName>
        <fullName evidence="2">Uncharacterized protein</fullName>
    </submittedName>
</protein>
<accession>A0A0T9RF81</accession>